<proteinExistence type="predicted"/>
<dbReference type="EMBL" id="BPQH01000010">
    <property type="protein sequence ID" value="GJD50663.1"/>
    <property type="molecule type" value="Genomic_DNA"/>
</dbReference>
<dbReference type="InterPro" id="IPR045594">
    <property type="entry name" value="DUF6460"/>
</dbReference>
<keyword evidence="2" id="KW-1133">Transmembrane helix</keyword>
<evidence type="ECO:0000259" key="3">
    <source>
        <dbReference type="Pfam" id="PF20061"/>
    </source>
</evidence>
<dbReference type="Pfam" id="PF20061">
    <property type="entry name" value="DUF6460"/>
    <property type="match status" value="1"/>
</dbReference>
<evidence type="ECO:0000313" key="4">
    <source>
        <dbReference type="EMBL" id="GJD50663.1"/>
    </source>
</evidence>
<name>A0ABQ4QZ31_9HYPH</name>
<gene>
    <name evidence="4" type="ORF">OPKNFCMD_3406</name>
</gene>
<keyword evidence="5" id="KW-1185">Reference proteome</keyword>
<evidence type="ECO:0000256" key="1">
    <source>
        <dbReference type="SAM" id="MobiDB-lite"/>
    </source>
</evidence>
<organism evidence="4 5">
    <name type="scientific">Methylobacterium crusticola</name>
    <dbReference type="NCBI Taxonomy" id="1697972"/>
    <lineage>
        <taxon>Bacteria</taxon>
        <taxon>Pseudomonadati</taxon>
        <taxon>Pseudomonadota</taxon>
        <taxon>Alphaproteobacteria</taxon>
        <taxon>Hyphomicrobiales</taxon>
        <taxon>Methylobacteriaceae</taxon>
        <taxon>Methylobacterium</taxon>
    </lineage>
</organism>
<dbReference type="RefSeq" id="WP_128562654.1">
    <property type="nucleotide sequence ID" value="NZ_BPQH01000010.1"/>
</dbReference>
<keyword evidence="2" id="KW-0472">Membrane</keyword>
<accession>A0ABQ4QZ31</accession>
<feature type="compositionally biased region" description="Basic and acidic residues" evidence="1">
    <location>
        <begin position="14"/>
        <end position="26"/>
    </location>
</feature>
<evidence type="ECO:0000256" key="2">
    <source>
        <dbReference type="SAM" id="Phobius"/>
    </source>
</evidence>
<comment type="caution">
    <text evidence="4">The sequence shown here is derived from an EMBL/GenBank/DDBJ whole genome shotgun (WGS) entry which is preliminary data.</text>
</comment>
<sequence length="120" mass="13054">MSDPRFRRPPGGPHDPRADVDPEAAHPFRPQRRTSELHRFLGGSPAGVLVRLVFLSLLVGAGMAMVGVTPTTLFAHAYETARTLIDLGLSTFHDAGRWFAAGAVVVLPLWLLSRLFANGR</sequence>
<reference evidence="4" key="1">
    <citation type="journal article" date="2021" name="Front. Microbiol.">
        <title>Comprehensive Comparative Genomics and Phenotyping of Methylobacterium Species.</title>
        <authorList>
            <person name="Alessa O."/>
            <person name="Ogura Y."/>
            <person name="Fujitani Y."/>
            <person name="Takami H."/>
            <person name="Hayashi T."/>
            <person name="Sahin N."/>
            <person name="Tani A."/>
        </authorList>
    </citation>
    <scope>NUCLEOTIDE SEQUENCE</scope>
    <source>
        <strain evidence="4">KCTC 52305</strain>
    </source>
</reference>
<feature type="transmembrane region" description="Helical" evidence="2">
    <location>
        <begin position="48"/>
        <end position="78"/>
    </location>
</feature>
<dbReference type="Proteomes" id="UP001055167">
    <property type="component" value="Unassembled WGS sequence"/>
</dbReference>
<reference evidence="4" key="2">
    <citation type="submission" date="2021-08" db="EMBL/GenBank/DDBJ databases">
        <authorList>
            <person name="Tani A."/>
            <person name="Ola A."/>
            <person name="Ogura Y."/>
            <person name="Katsura K."/>
            <person name="Hayashi T."/>
        </authorList>
    </citation>
    <scope>NUCLEOTIDE SEQUENCE</scope>
    <source>
        <strain evidence="4">KCTC 52305</strain>
    </source>
</reference>
<protein>
    <recommendedName>
        <fullName evidence="3">DUF6460 domain-containing protein</fullName>
    </recommendedName>
</protein>
<feature type="transmembrane region" description="Helical" evidence="2">
    <location>
        <begin position="98"/>
        <end position="117"/>
    </location>
</feature>
<keyword evidence="2" id="KW-0812">Transmembrane</keyword>
<evidence type="ECO:0000313" key="5">
    <source>
        <dbReference type="Proteomes" id="UP001055167"/>
    </source>
</evidence>
<feature type="region of interest" description="Disordered" evidence="1">
    <location>
        <begin position="1"/>
        <end position="29"/>
    </location>
</feature>
<feature type="domain" description="DUF6460" evidence="3">
    <location>
        <begin position="85"/>
        <end position="117"/>
    </location>
</feature>